<organism evidence="2">
    <name type="scientific">marine sediment metagenome</name>
    <dbReference type="NCBI Taxonomy" id="412755"/>
    <lineage>
        <taxon>unclassified sequences</taxon>
        <taxon>metagenomes</taxon>
        <taxon>ecological metagenomes</taxon>
    </lineage>
</organism>
<name>A0A0F9S2S7_9ZZZZ</name>
<sequence length="316" mass="34321">MKYEFDLVIIGAGSAGMVAGEVAPKMGVRTALVERARTLPFPVRRVACKSVKLTIGAERPGSLRAPGRYSLKGRAYLFISTGKDPIAGFHDHMLVGGRCNEARPENANTANRVAEAQIIQHGDGDPRRITETADDVGCSRRRSHLDRGKLSQREAALASPDPCNLVIENTVADATPLEQRLMLVARRHAGNVPPYPVPFPRHRKLNRWPVKVGTEAFRAKATATRADIKSVAEKLAGQPCSVCPLRRTVVHQGIDVAMSHRGDRRQHPARREATKGDADVTAERSGAWKSVRIGKAGAIGCATFPPVPSRADTLFR</sequence>
<evidence type="ECO:0000256" key="1">
    <source>
        <dbReference type="SAM" id="MobiDB-lite"/>
    </source>
</evidence>
<accession>A0A0F9S2S7</accession>
<gene>
    <name evidence="2" type="ORF">LCGC14_0902880</name>
</gene>
<dbReference type="EMBL" id="LAZR01002952">
    <property type="protein sequence ID" value="KKN23648.1"/>
    <property type="molecule type" value="Genomic_DNA"/>
</dbReference>
<evidence type="ECO:0000313" key="2">
    <source>
        <dbReference type="EMBL" id="KKN23648.1"/>
    </source>
</evidence>
<dbReference type="AlphaFoldDB" id="A0A0F9S2S7"/>
<feature type="region of interest" description="Disordered" evidence="1">
    <location>
        <begin position="260"/>
        <end position="279"/>
    </location>
</feature>
<dbReference type="SUPFAM" id="SSF51905">
    <property type="entry name" value="FAD/NAD(P)-binding domain"/>
    <property type="match status" value="1"/>
</dbReference>
<proteinExistence type="predicted"/>
<feature type="region of interest" description="Disordered" evidence="1">
    <location>
        <begin position="135"/>
        <end position="154"/>
    </location>
</feature>
<comment type="caution">
    <text evidence="2">The sequence shown here is derived from an EMBL/GenBank/DDBJ whole genome shotgun (WGS) entry which is preliminary data.</text>
</comment>
<dbReference type="Gene3D" id="3.50.50.60">
    <property type="entry name" value="FAD/NAD(P)-binding domain"/>
    <property type="match status" value="1"/>
</dbReference>
<reference evidence="2" key="1">
    <citation type="journal article" date="2015" name="Nature">
        <title>Complex archaea that bridge the gap between prokaryotes and eukaryotes.</title>
        <authorList>
            <person name="Spang A."/>
            <person name="Saw J.H."/>
            <person name="Jorgensen S.L."/>
            <person name="Zaremba-Niedzwiedzka K."/>
            <person name="Martijn J."/>
            <person name="Lind A.E."/>
            <person name="van Eijk R."/>
            <person name="Schleper C."/>
            <person name="Guy L."/>
            <person name="Ettema T.J."/>
        </authorList>
    </citation>
    <scope>NUCLEOTIDE SEQUENCE</scope>
</reference>
<protein>
    <submittedName>
        <fullName evidence="2">Uncharacterized protein</fullName>
    </submittedName>
</protein>
<dbReference type="InterPro" id="IPR036188">
    <property type="entry name" value="FAD/NAD-bd_sf"/>
</dbReference>